<gene>
    <name evidence="2" type="ORF">ALPR1_17863</name>
</gene>
<dbReference type="eggNOG" id="COG0604">
    <property type="taxonomic scope" value="Bacteria"/>
</dbReference>
<dbReference type="Gene3D" id="3.90.180.10">
    <property type="entry name" value="Medium-chain alcohol dehydrogenases, catalytic domain"/>
    <property type="match status" value="1"/>
</dbReference>
<accession>A3HWF4</accession>
<dbReference type="EMBL" id="CM001023">
    <property type="protein sequence ID" value="EAZ80927.2"/>
    <property type="molecule type" value="Genomic_DNA"/>
</dbReference>
<feature type="domain" description="Enoyl reductase (ER)" evidence="1">
    <location>
        <begin position="14"/>
        <end position="316"/>
    </location>
</feature>
<dbReference type="InterPro" id="IPR013154">
    <property type="entry name" value="ADH-like_N"/>
</dbReference>
<protein>
    <submittedName>
        <fullName evidence="2">Alcohol dehydrogenase, zinc-dependent</fullName>
    </submittedName>
</protein>
<dbReference type="SUPFAM" id="SSF51735">
    <property type="entry name" value="NAD(P)-binding Rossmann-fold domains"/>
    <property type="match status" value="1"/>
</dbReference>
<dbReference type="Gene3D" id="3.40.50.720">
    <property type="entry name" value="NAD(P)-binding Rossmann-like Domain"/>
    <property type="match status" value="1"/>
</dbReference>
<dbReference type="PANTHER" id="PTHR44013:SF1">
    <property type="entry name" value="ZINC-TYPE ALCOHOL DEHYDROGENASE-LIKE PROTEIN C16A3.02C"/>
    <property type="match status" value="1"/>
</dbReference>
<evidence type="ECO:0000313" key="3">
    <source>
        <dbReference type="Proteomes" id="UP000003919"/>
    </source>
</evidence>
<dbReference type="PANTHER" id="PTHR44013">
    <property type="entry name" value="ZINC-TYPE ALCOHOL DEHYDROGENASE-LIKE PROTEIN C16A3.02C"/>
    <property type="match status" value="1"/>
</dbReference>
<dbReference type="AlphaFoldDB" id="A3HWF4"/>
<sequence>MKSSMKAITKHHYGGPEVLGLEEVEKPRVKEKHLLVKVKANSVNPADWHTLRGEPYFARLSFGLFKPKDKILGADFAGIVEEVGQGVSQFKVGDRVFGEYLDGGSFAEYVCVPESVCGLMPKDSSEIEMAAVPIAGLTALQAIITHGKLESGENVLINGSSGGVGHFAVQIAKAYGAHVTGVCSSRNVDFVKSLGADQVIAYDQESIHEHNGNYDLVLDTHGNLNFADYKRMGKRGVLIGFTGMGQMMGVLLKKFLKNFPIALFTASANTDDLETLARLIHEGKVKPHIEKTYPFTQFPEAIAYIENMRTRGKVTVTWEI</sequence>
<comment type="caution">
    <text evidence="2">The sequence shown here is derived from an EMBL/GenBank/DDBJ whole genome shotgun (WGS) entry which is preliminary data.</text>
</comment>
<dbReference type="InterPro" id="IPR036291">
    <property type="entry name" value="NAD(P)-bd_dom_sf"/>
</dbReference>
<dbReference type="PROSITE" id="PS01162">
    <property type="entry name" value="QOR_ZETA_CRYSTAL"/>
    <property type="match status" value="1"/>
</dbReference>
<dbReference type="EMBL" id="AAXU02000001">
    <property type="protein sequence ID" value="EAZ80927.2"/>
    <property type="molecule type" value="Genomic_DNA"/>
</dbReference>
<dbReference type="InterPro" id="IPR052733">
    <property type="entry name" value="Chloroplast_QOR"/>
</dbReference>
<name>A3HWF4_9BACT</name>
<dbReference type="SMART" id="SM00829">
    <property type="entry name" value="PKS_ER"/>
    <property type="match status" value="1"/>
</dbReference>
<keyword evidence="3" id="KW-1185">Reference proteome</keyword>
<dbReference type="HOGENOM" id="CLU_026673_3_3_10"/>
<reference evidence="2 3" key="1">
    <citation type="journal article" date="2011" name="J. Bacteriol.">
        <title>Complete genome sequence of Algoriphagus sp. PR1, bacterial prey of a colony-forming choanoflagellate.</title>
        <authorList>
            <person name="Alegado R.A."/>
            <person name="Ferriera S."/>
            <person name="Nusbaum C."/>
            <person name="Young S.K."/>
            <person name="Zeng Q."/>
            <person name="Imamovic A."/>
            <person name="Fairclough S.R."/>
            <person name="King N."/>
        </authorList>
    </citation>
    <scope>NUCLEOTIDE SEQUENCE [LARGE SCALE GENOMIC DNA]</scope>
    <source>
        <strain evidence="2 3">PR1</strain>
    </source>
</reference>
<dbReference type="CDD" id="cd08267">
    <property type="entry name" value="MDR1"/>
    <property type="match status" value="1"/>
</dbReference>
<proteinExistence type="predicted"/>
<organism evidence="2 3">
    <name type="scientific">Algoriphagus machipongonensis</name>
    <dbReference type="NCBI Taxonomy" id="388413"/>
    <lineage>
        <taxon>Bacteria</taxon>
        <taxon>Pseudomonadati</taxon>
        <taxon>Bacteroidota</taxon>
        <taxon>Cytophagia</taxon>
        <taxon>Cytophagales</taxon>
        <taxon>Cyclobacteriaceae</taxon>
        <taxon>Algoriphagus</taxon>
    </lineage>
</organism>
<dbReference type="Pfam" id="PF08240">
    <property type="entry name" value="ADH_N"/>
    <property type="match status" value="1"/>
</dbReference>
<evidence type="ECO:0000313" key="2">
    <source>
        <dbReference type="EMBL" id="EAZ80927.2"/>
    </source>
</evidence>
<dbReference type="GO" id="GO:0016491">
    <property type="term" value="F:oxidoreductase activity"/>
    <property type="evidence" value="ECO:0007669"/>
    <property type="project" value="InterPro"/>
</dbReference>
<dbReference type="InterPro" id="IPR002364">
    <property type="entry name" value="Quin_OxRdtase/zeta-crystal_CS"/>
</dbReference>
<dbReference type="STRING" id="388413.ALPR1_17863"/>
<dbReference type="Pfam" id="PF13602">
    <property type="entry name" value="ADH_zinc_N_2"/>
    <property type="match status" value="1"/>
</dbReference>
<dbReference type="InterPro" id="IPR020843">
    <property type="entry name" value="ER"/>
</dbReference>
<dbReference type="GO" id="GO:0008270">
    <property type="term" value="F:zinc ion binding"/>
    <property type="evidence" value="ECO:0007669"/>
    <property type="project" value="InterPro"/>
</dbReference>
<dbReference type="SUPFAM" id="SSF50129">
    <property type="entry name" value="GroES-like"/>
    <property type="match status" value="1"/>
</dbReference>
<evidence type="ECO:0000259" key="1">
    <source>
        <dbReference type="SMART" id="SM00829"/>
    </source>
</evidence>
<dbReference type="InterPro" id="IPR011032">
    <property type="entry name" value="GroES-like_sf"/>
</dbReference>
<dbReference type="Proteomes" id="UP000003919">
    <property type="component" value="Chromosome"/>
</dbReference>